<evidence type="ECO:0000313" key="20">
    <source>
        <dbReference type="EMBL" id="ALD66690.1"/>
    </source>
</evidence>
<dbReference type="PANTHER" id="PTHR10947">
    <property type="entry name" value="PHENYLALANYL-TRNA SYNTHETASE BETA CHAIN AND LEUCINE-RICH REPEAT-CONTAINING PROTEIN 47"/>
    <property type="match status" value="1"/>
</dbReference>
<dbReference type="SUPFAM" id="SSF55681">
    <property type="entry name" value="Class II aaRS and biotin synthetases"/>
    <property type="match status" value="1"/>
</dbReference>
<dbReference type="GO" id="GO:0004826">
    <property type="term" value="F:phenylalanine-tRNA ligase activity"/>
    <property type="evidence" value="ECO:0007669"/>
    <property type="project" value="UniProtKB-UniRule"/>
</dbReference>
<sequence length="802" mass="92068">MYLTRKWLEKLIDLTGVKNEQITVALNSLGFEVDSFKDYSNLNDKLKIAHLGNVAPIEGTHLNFCFVDKGEDLVSPIVCGASNVKEGQYVILAEAGKKLANGMKLENREIKGKMSEGMLCALPEIGLNPKALSDKEKDWIYPIVTKEDTYSMIGSEAALDEIGFLDAVWEVDLTLNRSDALGAMQLAKELANYFDKNIDDLSKEYMLKINKLKAPVSIKIQKEIDKFVRSAVVQMVNVKEVISIDEKEYKIYSNQDLWLKFNDSKTTHNFWLDLANAIAIETGQPVMFLDPKKLNSQLEIKNSKNKEHDVNLQLICDKKVISTLGVETNLDYLPTVDSKEILVVYLSLDPIFMRKQQKEFNTSTIDLQRYMKPVSSKLYTLAQNRVMYWLDQYNIYESNSELEILKESNEKQTQVSVKLDYIHKLMGIKLTVKEIKALFKVLDFEIKDNKDELLFTVDQFRTDIVHSADIVEEITRIYGYNNVTSIAPKILSDNKTKKLDLRLQKQSENYLLGLGFTNIKTYSLLSSEDVKKWNLFNIQNPINLMSPLSKLRETFRLSLSRSIIETASFNYSKGNKNVKLYEFADIYNMNDLRQRHLSVLISGDILNQKGYDISIKASYAYIKGICDSIIQSYNIDLTDVSFELNEDIINEIHPYINAKISLKGKTLGFIYKLNPRFEQSQKLDATFVLELNISELQNTKNSVIRAQEISKFQKTTRDVSFVLNSSDKYSEIITKITKKVDHLIKVELIDIYQDNKMKENNSKSVSVSFEFNSVANQLTDQEVQKEWNKVLSNLSKLKIEVR</sequence>
<keyword evidence="10 15" id="KW-0460">Magnesium</keyword>
<keyword evidence="6 15" id="KW-0436">Ligase</keyword>
<dbReference type="RefSeq" id="WP_053946441.1">
    <property type="nucleotide sequence ID" value="NZ_CP012622.1"/>
</dbReference>
<keyword evidence="11 16" id="KW-0694">RNA-binding</keyword>
<keyword evidence="7 15" id="KW-0479">Metal-binding</keyword>
<dbReference type="InterPro" id="IPR005147">
    <property type="entry name" value="tRNA_synthase_B5-dom"/>
</dbReference>
<evidence type="ECO:0000256" key="4">
    <source>
        <dbReference type="ARBA" id="ARBA00022490"/>
    </source>
</evidence>
<evidence type="ECO:0000256" key="8">
    <source>
        <dbReference type="ARBA" id="ARBA00022741"/>
    </source>
</evidence>
<dbReference type="InterPro" id="IPR005121">
    <property type="entry name" value="Fdx_antiC-bd"/>
</dbReference>
<keyword evidence="13 15" id="KW-0030">Aminoacyl-tRNA synthetase</keyword>
<comment type="similarity">
    <text evidence="2 15">Belongs to the phenylalanyl-tRNA synthetase beta subunit family. Type 1 subfamily.</text>
</comment>
<dbReference type="Pfam" id="PF17759">
    <property type="entry name" value="tRNA_synthFbeta"/>
    <property type="match status" value="1"/>
</dbReference>
<dbReference type="InterPro" id="IPR005146">
    <property type="entry name" value="B3/B4_tRNA-bd"/>
</dbReference>
<comment type="subunit">
    <text evidence="3 15">Tetramer of two alpha and two beta subunits.</text>
</comment>
<keyword evidence="21" id="KW-1185">Reference proteome</keyword>
<evidence type="ECO:0000256" key="13">
    <source>
        <dbReference type="ARBA" id="ARBA00023146"/>
    </source>
</evidence>
<dbReference type="SUPFAM" id="SSF56037">
    <property type="entry name" value="PheT/TilS domain"/>
    <property type="match status" value="1"/>
</dbReference>
<evidence type="ECO:0000256" key="12">
    <source>
        <dbReference type="ARBA" id="ARBA00022917"/>
    </source>
</evidence>
<dbReference type="Pfam" id="PF03483">
    <property type="entry name" value="B3_4"/>
    <property type="match status" value="1"/>
</dbReference>
<dbReference type="HAMAP" id="MF_00283">
    <property type="entry name" value="Phe_tRNA_synth_beta1"/>
    <property type="match status" value="1"/>
</dbReference>
<dbReference type="OrthoDB" id="9805455at2"/>
<evidence type="ECO:0000256" key="11">
    <source>
        <dbReference type="ARBA" id="ARBA00022884"/>
    </source>
</evidence>
<dbReference type="EMBL" id="CP012622">
    <property type="protein sequence ID" value="ALD66690.1"/>
    <property type="molecule type" value="Genomic_DNA"/>
</dbReference>
<dbReference type="PATRIC" id="fig|362837.3.peg.800"/>
<evidence type="ECO:0000256" key="2">
    <source>
        <dbReference type="ARBA" id="ARBA00008653"/>
    </source>
</evidence>
<dbReference type="GO" id="GO:0000287">
    <property type="term" value="F:magnesium ion binding"/>
    <property type="evidence" value="ECO:0007669"/>
    <property type="project" value="UniProtKB-UniRule"/>
</dbReference>
<keyword evidence="4 15" id="KW-0963">Cytoplasm</keyword>
<dbReference type="InterPro" id="IPR012340">
    <property type="entry name" value="NA-bd_OB-fold"/>
</dbReference>
<dbReference type="CDD" id="cd02796">
    <property type="entry name" value="tRNA_bind_bactPheRS"/>
    <property type="match status" value="1"/>
</dbReference>
<dbReference type="InterPro" id="IPR009061">
    <property type="entry name" value="DNA-bd_dom_put_sf"/>
</dbReference>
<evidence type="ECO:0000256" key="3">
    <source>
        <dbReference type="ARBA" id="ARBA00011209"/>
    </source>
</evidence>
<evidence type="ECO:0000256" key="16">
    <source>
        <dbReference type="PROSITE-ProRule" id="PRU00209"/>
    </source>
</evidence>
<evidence type="ECO:0000256" key="5">
    <source>
        <dbReference type="ARBA" id="ARBA00022555"/>
    </source>
</evidence>
<keyword evidence="9 15" id="KW-0067">ATP-binding</keyword>
<dbReference type="PANTHER" id="PTHR10947:SF0">
    <property type="entry name" value="PHENYLALANINE--TRNA LIGASE BETA SUBUNIT"/>
    <property type="match status" value="1"/>
</dbReference>
<comment type="catalytic activity">
    <reaction evidence="14 15">
        <text>tRNA(Phe) + L-phenylalanine + ATP = L-phenylalanyl-tRNA(Phe) + AMP + diphosphate + H(+)</text>
        <dbReference type="Rhea" id="RHEA:19413"/>
        <dbReference type="Rhea" id="RHEA-COMP:9668"/>
        <dbReference type="Rhea" id="RHEA-COMP:9699"/>
        <dbReference type="ChEBI" id="CHEBI:15378"/>
        <dbReference type="ChEBI" id="CHEBI:30616"/>
        <dbReference type="ChEBI" id="CHEBI:33019"/>
        <dbReference type="ChEBI" id="CHEBI:58095"/>
        <dbReference type="ChEBI" id="CHEBI:78442"/>
        <dbReference type="ChEBI" id="CHEBI:78531"/>
        <dbReference type="ChEBI" id="CHEBI:456215"/>
        <dbReference type="EC" id="6.1.1.20"/>
    </reaction>
</comment>
<dbReference type="Pfam" id="PF01588">
    <property type="entry name" value="tRNA_bind"/>
    <property type="match status" value="1"/>
</dbReference>
<feature type="domain" description="FDX-ACB" evidence="18">
    <location>
        <begin position="710"/>
        <end position="802"/>
    </location>
</feature>
<dbReference type="GO" id="GO:0009328">
    <property type="term" value="C:phenylalanine-tRNA ligase complex"/>
    <property type="evidence" value="ECO:0007669"/>
    <property type="project" value="TreeGrafter"/>
</dbReference>
<evidence type="ECO:0000259" key="18">
    <source>
        <dbReference type="PROSITE" id="PS51447"/>
    </source>
</evidence>
<organism evidence="20 21">
    <name type="scientific">Spiroplasma cantharicola</name>
    <dbReference type="NCBI Taxonomy" id="362837"/>
    <lineage>
        <taxon>Bacteria</taxon>
        <taxon>Bacillati</taxon>
        <taxon>Mycoplasmatota</taxon>
        <taxon>Mollicutes</taxon>
        <taxon>Entomoplasmatales</taxon>
        <taxon>Spiroplasmataceae</taxon>
        <taxon>Spiroplasma</taxon>
    </lineage>
</organism>
<dbReference type="InterPro" id="IPR033714">
    <property type="entry name" value="tRNA_bind_bactPheRS"/>
</dbReference>
<evidence type="ECO:0000256" key="14">
    <source>
        <dbReference type="ARBA" id="ARBA00049255"/>
    </source>
</evidence>
<keyword evidence="8 15" id="KW-0547">Nucleotide-binding</keyword>
<dbReference type="Proteomes" id="UP000063919">
    <property type="component" value="Chromosome"/>
</dbReference>
<dbReference type="STRING" id="362837.SCANT_v1c07840"/>
<feature type="binding site" evidence="15">
    <location>
        <position position="469"/>
    </location>
    <ligand>
        <name>Mg(2+)</name>
        <dbReference type="ChEBI" id="CHEBI:18420"/>
        <note>shared with alpha subunit</note>
    </ligand>
</feature>
<dbReference type="SUPFAM" id="SSF54991">
    <property type="entry name" value="Anticodon-binding domain of PheRS"/>
    <property type="match status" value="1"/>
</dbReference>
<dbReference type="Gene3D" id="3.30.56.10">
    <property type="match status" value="2"/>
</dbReference>
<dbReference type="GO" id="GO:0005524">
    <property type="term" value="F:ATP binding"/>
    <property type="evidence" value="ECO:0007669"/>
    <property type="project" value="UniProtKB-UniRule"/>
</dbReference>
<dbReference type="InterPro" id="IPR045864">
    <property type="entry name" value="aa-tRNA-synth_II/BPL/LPL"/>
</dbReference>
<feature type="binding site" evidence="15">
    <location>
        <position position="463"/>
    </location>
    <ligand>
        <name>Mg(2+)</name>
        <dbReference type="ChEBI" id="CHEBI:18420"/>
        <note>shared with alpha subunit</note>
    </ligand>
</feature>
<feature type="binding site" evidence="15">
    <location>
        <position position="473"/>
    </location>
    <ligand>
        <name>Mg(2+)</name>
        <dbReference type="ChEBI" id="CHEBI:18420"/>
        <note>shared with alpha subunit</note>
    </ligand>
</feature>
<dbReference type="AlphaFoldDB" id="A0A0M4KCZ1"/>
<dbReference type="GO" id="GO:0006432">
    <property type="term" value="P:phenylalanyl-tRNA aminoacylation"/>
    <property type="evidence" value="ECO:0007669"/>
    <property type="project" value="UniProtKB-UniRule"/>
</dbReference>
<comment type="cofactor">
    <cofactor evidence="15">
        <name>Mg(2+)</name>
        <dbReference type="ChEBI" id="CHEBI:18420"/>
    </cofactor>
    <text evidence="15">Binds 2 magnesium ions per tetramer.</text>
</comment>
<dbReference type="InterPro" id="IPR041616">
    <property type="entry name" value="PheRS_beta_core"/>
</dbReference>
<dbReference type="SUPFAM" id="SSF50249">
    <property type="entry name" value="Nucleic acid-binding proteins"/>
    <property type="match status" value="1"/>
</dbReference>
<evidence type="ECO:0000259" key="17">
    <source>
        <dbReference type="PROSITE" id="PS50886"/>
    </source>
</evidence>
<dbReference type="EC" id="6.1.1.20" evidence="15"/>
<dbReference type="PROSITE" id="PS50886">
    <property type="entry name" value="TRBD"/>
    <property type="match status" value="1"/>
</dbReference>
<feature type="binding site" evidence="15">
    <location>
        <position position="472"/>
    </location>
    <ligand>
        <name>Mg(2+)</name>
        <dbReference type="ChEBI" id="CHEBI:18420"/>
        <note>shared with alpha subunit</note>
    </ligand>
</feature>
<dbReference type="InterPro" id="IPR004532">
    <property type="entry name" value="Phe-tRNA-ligase_IIc_bsu_bact"/>
</dbReference>
<dbReference type="SMART" id="SM00874">
    <property type="entry name" value="B5"/>
    <property type="match status" value="1"/>
</dbReference>
<evidence type="ECO:0000259" key="19">
    <source>
        <dbReference type="PROSITE" id="PS51483"/>
    </source>
</evidence>
<dbReference type="PROSITE" id="PS51447">
    <property type="entry name" value="FDX_ACB"/>
    <property type="match status" value="1"/>
</dbReference>
<evidence type="ECO:0000256" key="9">
    <source>
        <dbReference type="ARBA" id="ARBA00022840"/>
    </source>
</evidence>
<gene>
    <name evidence="15 20" type="primary">pheT</name>
    <name evidence="20" type="ORF">SCANT_v1c07840</name>
</gene>
<dbReference type="SUPFAM" id="SSF46955">
    <property type="entry name" value="Putative DNA-binding domain"/>
    <property type="match status" value="1"/>
</dbReference>
<comment type="subcellular location">
    <subcellularLocation>
        <location evidence="1 15">Cytoplasm</location>
    </subcellularLocation>
</comment>
<dbReference type="SMART" id="SM00896">
    <property type="entry name" value="FDX-ACB"/>
    <property type="match status" value="1"/>
</dbReference>
<accession>A0A0M4KCZ1</accession>
<keyword evidence="5 16" id="KW-0820">tRNA-binding</keyword>
<evidence type="ECO:0000256" key="10">
    <source>
        <dbReference type="ARBA" id="ARBA00022842"/>
    </source>
</evidence>
<dbReference type="KEGG" id="scj:SCANT_v1c07840"/>
<dbReference type="InterPro" id="IPR036690">
    <property type="entry name" value="Fdx_antiC-bd_sf"/>
</dbReference>
<keyword evidence="12 15" id="KW-0648">Protein biosynthesis</keyword>
<dbReference type="Gene3D" id="3.30.70.380">
    <property type="entry name" value="Ferrodoxin-fold anticodon-binding domain"/>
    <property type="match status" value="1"/>
</dbReference>
<dbReference type="PROSITE" id="PS51483">
    <property type="entry name" value="B5"/>
    <property type="match status" value="1"/>
</dbReference>
<reference evidence="20 21" key="1">
    <citation type="journal article" date="2015" name="Genome Announc.">
        <title>Complete Genome Sequence of Spiroplasma cantharicola CC-1T (DSM 21588), a Bacterium Isolated from Soldier Beetle (Cantharis carolinus).</title>
        <authorList>
            <person name="Lo W.S."/>
            <person name="Liu P.Y."/>
            <person name="Kuo C.H."/>
        </authorList>
    </citation>
    <scope>NUCLEOTIDE SEQUENCE [LARGE SCALE GENOMIC DNA]</scope>
    <source>
        <strain evidence="20 21">CC-1</strain>
    </source>
</reference>
<dbReference type="InterPro" id="IPR045060">
    <property type="entry name" value="Phe-tRNA-ligase_IIc_bsu"/>
</dbReference>
<evidence type="ECO:0000256" key="1">
    <source>
        <dbReference type="ARBA" id="ARBA00004496"/>
    </source>
</evidence>
<proteinExistence type="inferred from homology"/>
<name>A0A0M4KCZ1_9MOLU</name>
<dbReference type="Pfam" id="PF03147">
    <property type="entry name" value="FDX-ACB"/>
    <property type="match status" value="1"/>
</dbReference>
<evidence type="ECO:0000313" key="21">
    <source>
        <dbReference type="Proteomes" id="UP000063919"/>
    </source>
</evidence>
<dbReference type="GO" id="GO:0000049">
    <property type="term" value="F:tRNA binding"/>
    <property type="evidence" value="ECO:0007669"/>
    <property type="project" value="UniProtKB-UniRule"/>
</dbReference>
<feature type="domain" description="TRNA-binding" evidence="17">
    <location>
        <begin position="40"/>
        <end position="158"/>
    </location>
</feature>
<evidence type="ECO:0000256" key="6">
    <source>
        <dbReference type="ARBA" id="ARBA00022598"/>
    </source>
</evidence>
<feature type="domain" description="B5" evidence="19">
    <location>
        <begin position="410"/>
        <end position="485"/>
    </location>
</feature>
<dbReference type="Pfam" id="PF03484">
    <property type="entry name" value="B5"/>
    <property type="match status" value="1"/>
</dbReference>
<evidence type="ECO:0000256" key="7">
    <source>
        <dbReference type="ARBA" id="ARBA00022723"/>
    </source>
</evidence>
<protein>
    <recommendedName>
        <fullName evidence="15">Phenylalanine--tRNA ligase beta subunit</fullName>
        <ecNumber evidence="15">6.1.1.20</ecNumber>
    </recommendedName>
    <alternativeName>
        <fullName evidence="15">Phenylalanyl-tRNA synthetase beta subunit</fullName>
        <shortName evidence="15">PheRS</shortName>
    </alternativeName>
</protein>
<evidence type="ECO:0000256" key="15">
    <source>
        <dbReference type="HAMAP-Rule" id="MF_00283"/>
    </source>
</evidence>
<dbReference type="InterPro" id="IPR020825">
    <property type="entry name" value="Phe-tRNA_synthase-like_B3/B4"/>
</dbReference>
<dbReference type="Gene3D" id="3.50.40.10">
    <property type="entry name" value="Phenylalanyl-trna Synthetase, Chain B, domain 3"/>
    <property type="match status" value="1"/>
</dbReference>
<dbReference type="NCBIfam" id="TIGR00472">
    <property type="entry name" value="pheT_bact"/>
    <property type="match status" value="1"/>
</dbReference>
<dbReference type="Gene3D" id="2.40.50.140">
    <property type="entry name" value="Nucleic acid-binding proteins"/>
    <property type="match status" value="1"/>
</dbReference>
<dbReference type="Gene3D" id="3.30.930.10">
    <property type="entry name" value="Bira Bifunctional Protein, Domain 2"/>
    <property type="match status" value="1"/>
</dbReference>
<dbReference type="InterPro" id="IPR002547">
    <property type="entry name" value="tRNA-bd_dom"/>
</dbReference>